<protein>
    <submittedName>
        <fullName evidence="1">Uncharacterized protein</fullName>
    </submittedName>
</protein>
<accession>A0A444WEK9</accession>
<reference evidence="1 2" key="1">
    <citation type="submission" date="2014-12" db="EMBL/GenBank/DDBJ databases">
        <title>Genome sequence of Flavobacterium beibuense RSKm HC5.</title>
        <authorList>
            <person name="Kim J.F."/>
            <person name="Song J.Y."/>
            <person name="Kwak M.-J."/>
            <person name="Lee S.-W."/>
        </authorList>
    </citation>
    <scope>NUCLEOTIDE SEQUENCE [LARGE SCALE GENOMIC DNA]</scope>
    <source>
        <strain evidence="1 2">RSKm HC5</strain>
    </source>
</reference>
<evidence type="ECO:0000313" key="2">
    <source>
        <dbReference type="Proteomes" id="UP000289775"/>
    </source>
</evidence>
<sequence length="108" mass="12494">MNILKEQTYIIEAECWNCNNQLNVAVGKSDLKKIIGGYYGTERFSDTERELAEAHNMVIEKYHSGTMGQSYDADTCTYCNNFVRQHDLLTEYLLPATYGDYEYKVIDL</sequence>
<dbReference type="OrthoDB" id="1490774at2"/>
<evidence type="ECO:0000313" key="1">
    <source>
        <dbReference type="EMBL" id="RYJ44291.1"/>
    </source>
</evidence>
<gene>
    <name evidence="1" type="ORF">NU09_0901</name>
</gene>
<dbReference type="Proteomes" id="UP000289775">
    <property type="component" value="Unassembled WGS sequence"/>
</dbReference>
<dbReference type="RefSeq" id="WP_129750064.1">
    <property type="nucleotide sequence ID" value="NZ_JUIW01000003.1"/>
</dbReference>
<comment type="caution">
    <text evidence="1">The sequence shown here is derived from an EMBL/GenBank/DDBJ whole genome shotgun (WGS) entry which is preliminary data.</text>
</comment>
<dbReference type="AlphaFoldDB" id="A0A444WEK9"/>
<organism evidence="1 2">
    <name type="scientific">Flavobacterium beibuense</name>
    <dbReference type="NCBI Taxonomy" id="657326"/>
    <lineage>
        <taxon>Bacteria</taxon>
        <taxon>Pseudomonadati</taxon>
        <taxon>Bacteroidota</taxon>
        <taxon>Flavobacteriia</taxon>
        <taxon>Flavobacteriales</taxon>
        <taxon>Flavobacteriaceae</taxon>
        <taxon>Flavobacterium</taxon>
    </lineage>
</organism>
<name>A0A444WEK9_9FLAO</name>
<keyword evidence="2" id="KW-1185">Reference proteome</keyword>
<dbReference type="EMBL" id="JUIW01000003">
    <property type="protein sequence ID" value="RYJ44291.1"/>
    <property type="molecule type" value="Genomic_DNA"/>
</dbReference>
<proteinExistence type="predicted"/>